<proteinExistence type="predicted"/>
<accession>A0AAE0F3N0</accession>
<protein>
    <submittedName>
        <fullName evidence="1">Uncharacterized protein</fullName>
    </submittedName>
</protein>
<keyword evidence="2" id="KW-1185">Reference proteome</keyword>
<dbReference type="Proteomes" id="UP001190700">
    <property type="component" value="Unassembled WGS sequence"/>
</dbReference>
<gene>
    <name evidence="1" type="ORF">CYMTET_40045</name>
</gene>
<reference evidence="1 2" key="1">
    <citation type="journal article" date="2015" name="Genome Biol. Evol.">
        <title>Comparative Genomics of a Bacterivorous Green Alga Reveals Evolutionary Causalities and Consequences of Phago-Mixotrophic Mode of Nutrition.</title>
        <authorList>
            <person name="Burns J.A."/>
            <person name="Paasch A."/>
            <person name="Narechania A."/>
            <person name="Kim E."/>
        </authorList>
    </citation>
    <scope>NUCLEOTIDE SEQUENCE [LARGE SCALE GENOMIC DNA]</scope>
    <source>
        <strain evidence="1 2">PLY_AMNH</strain>
    </source>
</reference>
<evidence type="ECO:0000313" key="1">
    <source>
        <dbReference type="EMBL" id="KAK3250583.1"/>
    </source>
</evidence>
<sequence length="271" mass="30369">MVAAWRGGAKAVGGRVSYYSGNTLLAGVDTVPAVGGAGQQGALERELGQLPKTCGNADEAALGSKTVSNYMPKARAFMELWMQRTGHHVAVQDRGSRGLGAGLVILRRSREAREFLSRWWNMKLQLQTSDGYVEDFDNGLLQLMALAEAEGAPELLQGCVDEYTGIKDEASRSMFYRCWYHAMGFDEAKACTDFSDDDHTKCPTHENPHFSQPRNFNSSILKIFPYHKGWPLEVKRRTELSPEEDGRDGDFLIHTKRHDLWLDSKKVYCMD</sequence>
<organism evidence="1 2">
    <name type="scientific">Cymbomonas tetramitiformis</name>
    <dbReference type="NCBI Taxonomy" id="36881"/>
    <lineage>
        <taxon>Eukaryota</taxon>
        <taxon>Viridiplantae</taxon>
        <taxon>Chlorophyta</taxon>
        <taxon>Pyramimonadophyceae</taxon>
        <taxon>Pyramimonadales</taxon>
        <taxon>Pyramimonadaceae</taxon>
        <taxon>Cymbomonas</taxon>
    </lineage>
</organism>
<dbReference type="EMBL" id="LGRX02026614">
    <property type="protein sequence ID" value="KAK3250583.1"/>
    <property type="molecule type" value="Genomic_DNA"/>
</dbReference>
<dbReference type="AlphaFoldDB" id="A0AAE0F3N0"/>
<evidence type="ECO:0000313" key="2">
    <source>
        <dbReference type="Proteomes" id="UP001190700"/>
    </source>
</evidence>
<comment type="caution">
    <text evidence="1">The sequence shown here is derived from an EMBL/GenBank/DDBJ whole genome shotgun (WGS) entry which is preliminary data.</text>
</comment>
<name>A0AAE0F3N0_9CHLO</name>